<protein>
    <recommendedName>
        <fullName evidence="6">Phage shock protein PspC N-terminal domain-containing protein</fullName>
    </recommendedName>
</protein>
<dbReference type="InterPro" id="IPR007168">
    <property type="entry name" value="Phageshock_PspC_N"/>
</dbReference>
<name>A0A2V3DUD3_9MICC</name>
<gene>
    <name evidence="7" type="ORF">CVS29_06540</name>
</gene>
<dbReference type="RefSeq" id="WP_110105535.1">
    <property type="nucleotide sequence ID" value="NZ_JACBZZ010000001.1"/>
</dbReference>
<keyword evidence="5" id="KW-0472">Membrane</keyword>
<evidence type="ECO:0000256" key="3">
    <source>
        <dbReference type="ARBA" id="ARBA00022692"/>
    </source>
</evidence>
<keyword evidence="8" id="KW-1185">Reference proteome</keyword>
<proteinExistence type="predicted"/>
<evidence type="ECO:0000313" key="8">
    <source>
        <dbReference type="Proteomes" id="UP000246303"/>
    </source>
</evidence>
<dbReference type="AlphaFoldDB" id="A0A2V3DUD3"/>
<keyword evidence="2" id="KW-1003">Cell membrane</keyword>
<dbReference type="OrthoDB" id="7359894at2"/>
<comment type="caution">
    <text evidence="7">The sequence shown here is derived from an EMBL/GenBank/DDBJ whole genome shotgun (WGS) entry which is preliminary data.</text>
</comment>
<dbReference type="Pfam" id="PF04024">
    <property type="entry name" value="PspC"/>
    <property type="match status" value="1"/>
</dbReference>
<accession>A0A2V3DUD3</accession>
<evidence type="ECO:0000256" key="1">
    <source>
        <dbReference type="ARBA" id="ARBA00004162"/>
    </source>
</evidence>
<dbReference type="PANTHER" id="PTHR33885">
    <property type="entry name" value="PHAGE SHOCK PROTEIN C"/>
    <property type="match status" value="1"/>
</dbReference>
<evidence type="ECO:0000256" key="4">
    <source>
        <dbReference type="ARBA" id="ARBA00022989"/>
    </source>
</evidence>
<evidence type="ECO:0000256" key="2">
    <source>
        <dbReference type="ARBA" id="ARBA00022475"/>
    </source>
</evidence>
<organism evidence="7 8">
    <name type="scientific">Arthrobacter psychrochitiniphilus</name>
    <dbReference type="NCBI Taxonomy" id="291045"/>
    <lineage>
        <taxon>Bacteria</taxon>
        <taxon>Bacillati</taxon>
        <taxon>Actinomycetota</taxon>
        <taxon>Actinomycetes</taxon>
        <taxon>Micrococcales</taxon>
        <taxon>Micrococcaceae</taxon>
        <taxon>Arthrobacter</taxon>
    </lineage>
</organism>
<sequence length="444" mass="45777">MNTSQDSPEHSPEQPSGHAAPPPLPHPDSARFFQWIRGLGIRRGPNRWMGGVCSGLADKWGIDPVIVRGLAVVLTLFFGIGLLAYGVAWALLPEPDGRIHVQEVGRGHWSAGMTGAAAATLLGLGGSGGGTFQDSNSGWFFWPIIWIGGIVWAIYWFSYRGRDERGSNASQPWYGQAWPSSAAPQPQPTDVYARTFTPRADEYVKRQGQQATKPPAKKTPRLGFASSLLVLGLAAVVVAALLLLNASNVIDLGTHPRAIIVAAAAIVAGVGIVVAGIAGRTAGGLGTFAVIALVVAGALSLPQPNIASFSNADWSPATISAAQTGRTVLMGNGTIDLTGIVPAGNRAAGNGAAKPGGDSPLTENVRIPLSLVASNVTILVPENIPVSVKSELAAAAVTVDGKTTGSGLVKDTTSNINLDATGYGLAITLEGVASNIEIHVVPTP</sequence>
<dbReference type="Proteomes" id="UP000246303">
    <property type="component" value="Unassembled WGS sequence"/>
</dbReference>
<keyword evidence="3" id="KW-0812">Transmembrane</keyword>
<comment type="subcellular location">
    <subcellularLocation>
        <location evidence="1">Cell membrane</location>
        <topology evidence="1">Single-pass membrane protein</topology>
    </subcellularLocation>
</comment>
<dbReference type="InterPro" id="IPR052027">
    <property type="entry name" value="PspC"/>
</dbReference>
<dbReference type="PANTHER" id="PTHR33885:SF3">
    <property type="entry name" value="PHAGE SHOCK PROTEIN C"/>
    <property type="match status" value="1"/>
</dbReference>
<dbReference type="EMBL" id="QHLZ01000003">
    <property type="protein sequence ID" value="PXA66342.1"/>
    <property type="molecule type" value="Genomic_DNA"/>
</dbReference>
<dbReference type="GO" id="GO:0005886">
    <property type="term" value="C:plasma membrane"/>
    <property type="evidence" value="ECO:0007669"/>
    <property type="project" value="UniProtKB-SubCell"/>
</dbReference>
<evidence type="ECO:0000259" key="6">
    <source>
        <dbReference type="Pfam" id="PF04024"/>
    </source>
</evidence>
<keyword evidence="4" id="KW-1133">Transmembrane helix</keyword>
<reference evidence="7 8" key="1">
    <citation type="submission" date="2018-05" db="EMBL/GenBank/DDBJ databases">
        <title>Genetic diversity of glacier-inhabiting Cryobacterium bacteria in China and description of Cryobacterium mengkeensis sp. nov. and Arthrobacter glacialis sp. nov.</title>
        <authorList>
            <person name="Liu Q."/>
            <person name="Xin Y.-H."/>
        </authorList>
    </citation>
    <scope>NUCLEOTIDE SEQUENCE [LARGE SCALE GENOMIC DNA]</scope>
    <source>
        <strain evidence="7 8">GP3</strain>
    </source>
</reference>
<evidence type="ECO:0000256" key="5">
    <source>
        <dbReference type="ARBA" id="ARBA00023136"/>
    </source>
</evidence>
<feature type="domain" description="Phage shock protein PspC N-terminal" evidence="6">
    <location>
        <begin position="42"/>
        <end position="94"/>
    </location>
</feature>
<evidence type="ECO:0000313" key="7">
    <source>
        <dbReference type="EMBL" id="PXA66342.1"/>
    </source>
</evidence>